<dbReference type="Pfam" id="PF06271">
    <property type="entry name" value="RDD"/>
    <property type="match status" value="1"/>
</dbReference>
<feature type="domain" description="RDD" evidence="6">
    <location>
        <begin position="20"/>
        <end position="146"/>
    </location>
</feature>
<evidence type="ECO:0000313" key="7">
    <source>
        <dbReference type="EMBL" id="EDY20072.1"/>
    </source>
</evidence>
<dbReference type="GO" id="GO:0016020">
    <property type="term" value="C:membrane"/>
    <property type="evidence" value="ECO:0007669"/>
    <property type="project" value="UniProtKB-SubCell"/>
</dbReference>
<sequence>MNPTLKIRTPEGIAFSFALAGPVVRCLAWIIDFLVVATGATIINKFGQLAGLVSPDLAQAIMVLSYFVFSIGYGIVLEWSWRGQTVGKRLLRLRVMDAHGLRLQFHQVLLRNLLRFVDMLPALYLVGGLASFFNRRAQRLGDLAANTVVVYNPKPAEPDLDQLLAGKFNSLRQHPHLEARLRQRVSPDEARLALQALMRRDELDPAPRVALFSELAEHFKSLVMFPAESVEAMPDEQYVRNVVDILFRTHAAEAKPASAEMARALG</sequence>
<dbReference type="InParanoid" id="B4D160"/>
<organism evidence="7 8">
    <name type="scientific">Chthoniobacter flavus Ellin428</name>
    <dbReference type="NCBI Taxonomy" id="497964"/>
    <lineage>
        <taxon>Bacteria</taxon>
        <taxon>Pseudomonadati</taxon>
        <taxon>Verrucomicrobiota</taxon>
        <taxon>Spartobacteria</taxon>
        <taxon>Chthoniobacterales</taxon>
        <taxon>Chthoniobacteraceae</taxon>
        <taxon>Chthoniobacter</taxon>
    </lineage>
</organism>
<comment type="caution">
    <text evidence="7">The sequence shown here is derived from an EMBL/GenBank/DDBJ whole genome shotgun (WGS) entry which is preliminary data.</text>
</comment>
<gene>
    <name evidence="7" type="ORF">CfE428DRAFT_2661</name>
</gene>
<dbReference type="InterPro" id="IPR010432">
    <property type="entry name" value="RDD"/>
</dbReference>
<evidence type="ECO:0000256" key="3">
    <source>
        <dbReference type="ARBA" id="ARBA00022989"/>
    </source>
</evidence>
<dbReference type="EMBL" id="ABVL01000006">
    <property type="protein sequence ID" value="EDY20072.1"/>
    <property type="molecule type" value="Genomic_DNA"/>
</dbReference>
<evidence type="ECO:0000256" key="4">
    <source>
        <dbReference type="ARBA" id="ARBA00023136"/>
    </source>
</evidence>
<evidence type="ECO:0000259" key="6">
    <source>
        <dbReference type="Pfam" id="PF06271"/>
    </source>
</evidence>
<dbReference type="PANTHER" id="PTHR38480:SF1">
    <property type="entry name" value="SLR0254 PROTEIN"/>
    <property type="match status" value="1"/>
</dbReference>
<feature type="transmembrane region" description="Helical" evidence="5">
    <location>
        <begin position="57"/>
        <end position="81"/>
    </location>
</feature>
<dbReference type="PANTHER" id="PTHR38480">
    <property type="entry name" value="SLR0254 PROTEIN"/>
    <property type="match status" value="1"/>
</dbReference>
<proteinExistence type="predicted"/>
<accession>B4D160</accession>
<dbReference type="RefSeq" id="WP_006979986.1">
    <property type="nucleotide sequence ID" value="NZ_ABVL01000006.1"/>
</dbReference>
<comment type="subcellular location">
    <subcellularLocation>
        <location evidence="1">Membrane</location>
        <topology evidence="1">Multi-pass membrane protein</topology>
    </subcellularLocation>
</comment>
<evidence type="ECO:0000313" key="8">
    <source>
        <dbReference type="Proteomes" id="UP000005824"/>
    </source>
</evidence>
<reference evidence="7 8" key="1">
    <citation type="journal article" date="2011" name="J. Bacteriol.">
        <title>Genome sequence of Chthoniobacter flavus Ellin428, an aerobic heterotrophic soil bacterium.</title>
        <authorList>
            <person name="Kant R."/>
            <person name="van Passel M.W."/>
            <person name="Palva A."/>
            <person name="Lucas S."/>
            <person name="Lapidus A."/>
            <person name="Glavina Del Rio T."/>
            <person name="Dalin E."/>
            <person name="Tice H."/>
            <person name="Bruce D."/>
            <person name="Goodwin L."/>
            <person name="Pitluck S."/>
            <person name="Larimer F.W."/>
            <person name="Land M.L."/>
            <person name="Hauser L."/>
            <person name="Sangwan P."/>
            <person name="de Vos W.M."/>
            <person name="Janssen P.H."/>
            <person name="Smidt H."/>
        </authorList>
    </citation>
    <scope>NUCLEOTIDE SEQUENCE [LARGE SCALE GENOMIC DNA]</scope>
    <source>
        <strain evidence="7 8">Ellin428</strain>
    </source>
</reference>
<protein>
    <submittedName>
        <fullName evidence="7">RDD domain containing protein</fullName>
    </submittedName>
</protein>
<feature type="transmembrane region" description="Helical" evidence="5">
    <location>
        <begin position="113"/>
        <end position="133"/>
    </location>
</feature>
<dbReference type="Proteomes" id="UP000005824">
    <property type="component" value="Unassembled WGS sequence"/>
</dbReference>
<dbReference type="AlphaFoldDB" id="B4D160"/>
<evidence type="ECO:0000256" key="5">
    <source>
        <dbReference type="SAM" id="Phobius"/>
    </source>
</evidence>
<evidence type="ECO:0000256" key="1">
    <source>
        <dbReference type="ARBA" id="ARBA00004141"/>
    </source>
</evidence>
<evidence type="ECO:0000256" key="2">
    <source>
        <dbReference type="ARBA" id="ARBA00022692"/>
    </source>
</evidence>
<dbReference type="STRING" id="497964.CfE428DRAFT_2661"/>
<keyword evidence="4 5" id="KW-0472">Membrane</keyword>
<keyword evidence="3 5" id="KW-1133">Transmembrane helix</keyword>
<keyword evidence="2 5" id="KW-0812">Transmembrane</keyword>
<name>B4D160_9BACT</name>
<feature type="transmembrane region" description="Helical" evidence="5">
    <location>
        <begin position="12"/>
        <end position="37"/>
    </location>
</feature>
<dbReference type="eggNOG" id="COG1714">
    <property type="taxonomic scope" value="Bacteria"/>
</dbReference>
<keyword evidence="8" id="KW-1185">Reference proteome</keyword>